<evidence type="ECO:0000256" key="10">
    <source>
        <dbReference type="ARBA" id="ARBA00023170"/>
    </source>
</evidence>
<dbReference type="CDD" id="cd00082">
    <property type="entry name" value="HisKA"/>
    <property type="match status" value="1"/>
</dbReference>
<dbReference type="Gene3D" id="1.10.287.130">
    <property type="match status" value="1"/>
</dbReference>
<reference evidence="15 16" key="1">
    <citation type="submission" date="2016-04" db="EMBL/GenBank/DDBJ databases">
        <title>Draft genome sequence of freshwater magnetotactic bacteria Magnetospirillum marisnigri SP-1 and Magnetospirillum moscoviense BB-1.</title>
        <authorList>
            <person name="Koziaeva V."/>
            <person name="Dziuba M.V."/>
            <person name="Ivanov T.M."/>
            <person name="Kuznetsov B."/>
            <person name="Grouzdev D.S."/>
        </authorList>
    </citation>
    <scope>NUCLEOTIDE SEQUENCE [LARGE SCALE GENOMIC DNA]</scope>
    <source>
        <strain evidence="15 16">SP-1</strain>
    </source>
</reference>
<dbReference type="InterPro" id="IPR036890">
    <property type="entry name" value="HATPase_C_sf"/>
</dbReference>
<evidence type="ECO:0000256" key="8">
    <source>
        <dbReference type="ARBA" id="ARBA00022777"/>
    </source>
</evidence>
<dbReference type="STRING" id="1285242.A6A04_10515"/>
<dbReference type="InterPro" id="IPR043150">
    <property type="entry name" value="Phytochrome_PHY_sf"/>
</dbReference>
<evidence type="ECO:0000256" key="1">
    <source>
        <dbReference type="ARBA" id="ARBA00000085"/>
    </source>
</evidence>
<dbReference type="InterPro" id="IPR035965">
    <property type="entry name" value="PAS-like_dom_sf"/>
</dbReference>
<dbReference type="SUPFAM" id="SSF47384">
    <property type="entry name" value="Homodimeric domain of signal transducing histidine kinase"/>
    <property type="match status" value="1"/>
</dbReference>
<keyword evidence="10" id="KW-0675">Receptor</keyword>
<dbReference type="FunFam" id="3.30.565.10:FF:000006">
    <property type="entry name" value="Sensor histidine kinase WalK"/>
    <property type="match status" value="1"/>
</dbReference>
<proteinExistence type="inferred from homology"/>
<feature type="domain" description="PAC" evidence="14">
    <location>
        <begin position="680"/>
        <end position="733"/>
    </location>
</feature>
<dbReference type="InterPro" id="IPR013656">
    <property type="entry name" value="PAS_4"/>
</dbReference>
<name>A0A178MZT0_9PROT</name>
<dbReference type="InterPro" id="IPR013654">
    <property type="entry name" value="PAS_2"/>
</dbReference>
<dbReference type="InterPro" id="IPR003018">
    <property type="entry name" value="GAF"/>
</dbReference>
<dbReference type="InterPro" id="IPR000700">
    <property type="entry name" value="PAS-assoc_C"/>
</dbReference>
<dbReference type="SMART" id="SM00086">
    <property type="entry name" value="PAC"/>
    <property type="match status" value="1"/>
</dbReference>
<evidence type="ECO:0000313" key="16">
    <source>
        <dbReference type="Proteomes" id="UP000078428"/>
    </source>
</evidence>
<dbReference type="GO" id="GO:0000155">
    <property type="term" value="F:phosphorelay sensor kinase activity"/>
    <property type="evidence" value="ECO:0007669"/>
    <property type="project" value="InterPro"/>
</dbReference>
<dbReference type="SMART" id="SM00387">
    <property type="entry name" value="HATPase_c"/>
    <property type="match status" value="1"/>
</dbReference>
<keyword evidence="4" id="KW-0600">Photoreceptor protein</keyword>
<feature type="domain" description="PAC" evidence="14">
    <location>
        <begin position="550"/>
        <end position="604"/>
    </location>
</feature>
<dbReference type="PROSITE" id="PS50109">
    <property type="entry name" value="HIS_KIN"/>
    <property type="match status" value="1"/>
</dbReference>
<dbReference type="Pfam" id="PF08448">
    <property type="entry name" value="PAS_4"/>
    <property type="match status" value="2"/>
</dbReference>
<evidence type="ECO:0000256" key="11">
    <source>
        <dbReference type="SAM" id="Coils"/>
    </source>
</evidence>
<evidence type="ECO:0000256" key="7">
    <source>
        <dbReference type="ARBA" id="ARBA00022679"/>
    </source>
</evidence>
<dbReference type="SUPFAM" id="SSF55781">
    <property type="entry name" value="GAF domain-like"/>
    <property type="match status" value="2"/>
</dbReference>
<evidence type="ECO:0000256" key="2">
    <source>
        <dbReference type="ARBA" id="ARBA00006402"/>
    </source>
</evidence>
<dbReference type="Pfam" id="PF00512">
    <property type="entry name" value="HisKA"/>
    <property type="match status" value="1"/>
</dbReference>
<comment type="similarity">
    <text evidence="2">In the N-terminal section; belongs to the phytochrome family.</text>
</comment>
<dbReference type="InterPro" id="IPR003661">
    <property type="entry name" value="HisK_dim/P_dom"/>
</dbReference>
<dbReference type="PROSITE" id="PS50046">
    <property type="entry name" value="PHYTOCHROME_2"/>
    <property type="match status" value="1"/>
</dbReference>
<dbReference type="InterPro" id="IPR016132">
    <property type="entry name" value="Phyto_chromo_attachment"/>
</dbReference>
<dbReference type="InterPro" id="IPR036097">
    <property type="entry name" value="HisK_dim/P_sf"/>
</dbReference>
<dbReference type="AlphaFoldDB" id="A0A178MZT0"/>
<dbReference type="InterPro" id="IPR005467">
    <property type="entry name" value="His_kinase_dom"/>
</dbReference>
<organism evidence="15 16">
    <name type="scientific">Paramagnetospirillum marisnigri</name>
    <dbReference type="NCBI Taxonomy" id="1285242"/>
    <lineage>
        <taxon>Bacteria</taxon>
        <taxon>Pseudomonadati</taxon>
        <taxon>Pseudomonadota</taxon>
        <taxon>Alphaproteobacteria</taxon>
        <taxon>Rhodospirillales</taxon>
        <taxon>Magnetospirillaceae</taxon>
        <taxon>Paramagnetospirillum</taxon>
    </lineage>
</organism>
<dbReference type="RefSeq" id="WP_068489274.1">
    <property type="nucleotide sequence ID" value="NZ_LWQT01000010.1"/>
</dbReference>
<dbReference type="NCBIfam" id="TIGR00229">
    <property type="entry name" value="sensory_box"/>
    <property type="match status" value="1"/>
</dbReference>
<feature type="domain" description="Phytochrome chromophore attachment site" evidence="12">
    <location>
        <begin position="120"/>
        <end position="282"/>
    </location>
</feature>
<dbReference type="SMART" id="SM00388">
    <property type="entry name" value="HisKA"/>
    <property type="match status" value="1"/>
</dbReference>
<evidence type="ECO:0000256" key="6">
    <source>
        <dbReference type="ARBA" id="ARBA00022606"/>
    </source>
</evidence>
<keyword evidence="8" id="KW-0418">Kinase</keyword>
<dbReference type="GO" id="GO:0009584">
    <property type="term" value="P:detection of visible light"/>
    <property type="evidence" value="ECO:0007669"/>
    <property type="project" value="InterPro"/>
</dbReference>
<dbReference type="SUPFAM" id="SSF55874">
    <property type="entry name" value="ATPase domain of HSP90 chaperone/DNA topoisomerase II/histidine kinase"/>
    <property type="match status" value="1"/>
</dbReference>
<dbReference type="Pfam" id="PF08446">
    <property type="entry name" value="PAS_2"/>
    <property type="match status" value="1"/>
</dbReference>
<dbReference type="Proteomes" id="UP000078428">
    <property type="component" value="Unassembled WGS sequence"/>
</dbReference>
<dbReference type="SUPFAM" id="SSF55785">
    <property type="entry name" value="PYP-like sensor domain (PAS domain)"/>
    <property type="match status" value="3"/>
</dbReference>
<evidence type="ECO:0000259" key="13">
    <source>
        <dbReference type="PROSITE" id="PS50109"/>
    </source>
</evidence>
<gene>
    <name evidence="15" type="ORF">A6A04_10515</name>
</gene>
<feature type="domain" description="Histidine kinase" evidence="13">
    <location>
        <begin position="758"/>
        <end position="973"/>
    </location>
</feature>
<protein>
    <recommendedName>
        <fullName evidence="3">histidine kinase</fullName>
        <ecNumber evidence="3">2.7.13.3</ecNumber>
    </recommendedName>
</protein>
<dbReference type="Gene3D" id="3.30.450.20">
    <property type="entry name" value="PAS domain"/>
    <property type="match status" value="3"/>
</dbReference>
<keyword evidence="11" id="KW-0175">Coiled coil</keyword>
<dbReference type="InterPro" id="IPR001610">
    <property type="entry name" value="PAC"/>
</dbReference>
<evidence type="ECO:0000256" key="5">
    <source>
        <dbReference type="ARBA" id="ARBA00022553"/>
    </source>
</evidence>
<dbReference type="Gene3D" id="3.30.565.10">
    <property type="entry name" value="Histidine kinase-like ATPase, C-terminal domain"/>
    <property type="match status" value="1"/>
</dbReference>
<keyword evidence="7" id="KW-0808">Transferase</keyword>
<evidence type="ECO:0000259" key="14">
    <source>
        <dbReference type="PROSITE" id="PS50113"/>
    </source>
</evidence>
<dbReference type="InterPro" id="IPR004358">
    <property type="entry name" value="Sig_transdc_His_kin-like_C"/>
</dbReference>
<dbReference type="GO" id="GO:0009881">
    <property type="term" value="F:photoreceptor activity"/>
    <property type="evidence" value="ECO:0007669"/>
    <property type="project" value="UniProtKB-KW"/>
</dbReference>
<dbReference type="InterPro" id="IPR052162">
    <property type="entry name" value="Sensor_kinase/Photoreceptor"/>
</dbReference>
<dbReference type="PANTHER" id="PTHR43304">
    <property type="entry name" value="PHYTOCHROME-LIKE PROTEIN CPH1"/>
    <property type="match status" value="1"/>
</dbReference>
<dbReference type="OrthoDB" id="9760752at2"/>
<dbReference type="Pfam" id="PF02518">
    <property type="entry name" value="HATPase_c"/>
    <property type="match status" value="1"/>
</dbReference>
<evidence type="ECO:0000259" key="12">
    <source>
        <dbReference type="PROSITE" id="PS50046"/>
    </source>
</evidence>
<accession>A0A178MZT0</accession>
<evidence type="ECO:0000313" key="15">
    <source>
        <dbReference type="EMBL" id="OAN55984.1"/>
    </source>
</evidence>
<keyword evidence="16" id="KW-1185">Reference proteome</keyword>
<dbReference type="EC" id="2.7.13.3" evidence="3"/>
<dbReference type="EMBL" id="LWQT01000010">
    <property type="protein sequence ID" value="OAN55984.1"/>
    <property type="molecule type" value="Genomic_DNA"/>
</dbReference>
<evidence type="ECO:0000256" key="3">
    <source>
        <dbReference type="ARBA" id="ARBA00012438"/>
    </source>
</evidence>
<comment type="caution">
    <text evidence="15">The sequence shown here is derived from an EMBL/GenBank/DDBJ whole genome shotgun (WGS) entry which is preliminary data.</text>
</comment>
<dbReference type="PRINTS" id="PR00344">
    <property type="entry name" value="BCTRLSENSOR"/>
</dbReference>
<evidence type="ECO:0000256" key="4">
    <source>
        <dbReference type="ARBA" id="ARBA00022543"/>
    </source>
</evidence>
<evidence type="ECO:0000256" key="9">
    <source>
        <dbReference type="ARBA" id="ARBA00022991"/>
    </source>
</evidence>
<dbReference type="InterPro" id="IPR003594">
    <property type="entry name" value="HATPase_dom"/>
</dbReference>
<comment type="catalytic activity">
    <reaction evidence="1">
        <text>ATP + protein L-histidine = ADP + protein N-phospho-L-histidine.</text>
        <dbReference type="EC" id="2.7.13.3"/>
    </reaction>
</comment>
<dbReference type="GO" id="GO:0006355">
    <property type="term" value="P:regulation of DNA-templated transcription"/>
    <property type="evidence" value="ECO:0007669"/>
    <property type="project" value="InterPro"/>
</dbReference>
<sequence length="976" mass="108988">MGEDADLSEVIGRNQDICAREPIRTVGAVQPHGCLIGLDARSLGLVTRSANLDALVGEIRLGEVPSWLGGEVLETCRGLVRQGGGDVVMETTIVGVGQVELRCFLSGREAFCEFEPPWSAEAIRELSGFERVLVYRFDADGNGDVVGESLVGDWTQSFLGLRFPASDIPSQARALYRETRDRWVPTRDYEPVPLVPGSSRQGREFDLGPCSFRSVSPIHRLYQRNIDVDGSMSVSVMRDGRLWGLVIGHHRRPHRVSALVRRQVVAIAQAFSMRLDSQLSRDAKEEFERDMQAYSAMLGKLAAADDFLAALTEGRPSILDLLLGCCGAAVVWEDGPQVRVRGLGAVPPDQDMATLVAWIRGQSSGAIFATDCLPIRYPAYQIHQEMASGVLACFFDDSRRPVLLLFRPEVVRSVAWAGKPEKSEAPDGSFSLPRRSFDRWVEVRHGHSQPWQSWELDIAAIISSTVNHVIIRQRRRIEDLNVEVERFTQALDLSSTTLYHQDRTLRYIWIHNPDIGLGRKAQGKTDWEVFDPELAARVVAVKRQVLDSGQGARVAIPSRPNDPMAEWYDLSVEPLKDEDGYVTGLSCAGVRITERKRAEEALRRNEALLREVQQIAQLGHYVYDVGADHWESSPVLDSILGIGPDFIRDSAHALDLAAAGLDGTVMPLLERLMQGEQDFFDMVFQIRRHDDGRRRWVASVGHLERDESGAPVRVIGSIHDINDRVEAERNLREVHADLDQQAKELARSNAELEQFAYVASHDLRQPLRMVTAYLGLLRKKLGADLDQDARTFMDFATDGARRMDRLIVDLLEYSKLGRNQRPFEPVPLNEVLTECLRYLRLAIEDVGAEVVLADDLPVVLGDRGELLRLFQNLIGNAVKYRAPDRPPRVTVGCRMVKQDWEFHVTDNGIGIAASDFDRAFAVFQRLVSADDYDGTGIGLSACKKIVESHGGRIWIDSELGHGTSMRFSLPDRLASC</sequence>
<dbReference type="PANTHER" id="PTHR43304:SF1">
    <property type="entry name" value="PAC DOMAIN-CONTAINING PROTEIN"/>
    <property type="match status" value="1"/>
</dbReference>
<keyword evidence="6" id="KW-0716">Sensory transduction</keyword>
<dbReference type="InterPro" id="IPR029016">
    <property type="entry name" value="GAF-like_dom_sf"/>
</dbReference>
<dbReference type="InterPro" id="IPR013515">
    <property type="entry name" value="Phytochrome_cen-reg"/>
</dbReference>
<dbReference type="PROSITE" id="PS50113">
    <property type="entry name" value="PAC"/>
    <property type="match status" value="2"/>
</dbReference>
<dbReference type="Pfam" id="PF01590">
    <property type="entry name" value="GAF"/>
    <property type="match status" value="1"/>
</dbReference>
<keyword evidence="5" id="KW-0597">Phosphoprotein</keyword>
<keyword evidence="9" id="KW-0157">Chromophore</keyword>
<dbReference type="Gene3D" id="3.30.450.270">
    <property type="match status" value="1"/>
</dbReference>
<dbReference type="InterPro" id="IPR000014">
    <property type="entry name" value="PAS"/>
</dbReference>
<dbReference type="Pfam" id="PF00360">
    <property type="entry name" value="PHY"/>
    <property type="match status" value="1"/>
</dbReference>
<dbReference type="Gene3D" id="3.30.450.40">
    <property type="match status" value="1"/>
</dbReference>
<feature type="coiled-coil region" evidence="11">
    <location>
        <begin position="724"/>
        <end position="751"/>
    </location>
</feature>